<accession>A0ACC6MDJ2</accession>
<reference evidence="1 2" key="1">
    <citation type="journal article" date="2021" name="Chemosphere">
        <title>Bioballs carrying a syntrophic Rhodococcus and Mycolicibacterium consortium for simultaneous sorption and biodegradation of fuel oil in contaminated freshwater.</title>
        <authorList>
            <person name="Naloka K."/>
            <person name="Polrit D."/>
            <person name="Muangchinda C."/>
            <person name="Thoetkiattikul H."/>
            <person name="Pinyakong O."/>
        </authorList>
    </citation>
    <scope>NUCLEOTIDE SEQUENCE [LARGE SCALE GENOMIC DNA]</scope>
    <source>
        <strain evidence="1 2">J101</strain>
    </source>
</reference>
<evidence type="ECO:0000313" key="1">
    <source>
        <dbReference type="EMBL" id="MDZ5084972.1"/>
    </source>
</evidence>
<protein>
    <submittedName>
        <fullName evidence="1">DoxX family protein</fullName>
    </submittedName>
</protein>
<name>A0ACC6MDJ2_MYCPF</name>
<dbReference type="EMBL" id="JAOXLN010000004">
    <property type="protein sequence ID" value="MDZ5084972.1"/>
    <property type="molecule type" value="Genomic_DNA"/>
</dbReference>
<organism evidence="1 2">
    <name type="scientific">Mycolicibacterium parafortuitum</name>
    <name type="common">Mycobacterium parafortuitum</name>
    <dbReference type="NCBI Taxonomy" id="39692"/>
    <lineage>
        <taxon>Bacteria</taxon>
        <taxon>Bacillati</taxon>
        <taxon>Actinomycetota</taxon>
        <taxon>Actinomycetes</taxon>
        <taxon>Mycobacteriales</taxon>
        <taxon>Mycobacteriaceae</taxon>
        <taxon>Mycolicibacterium</taxon>
    </lineage>
</organism>
<dbReference type="Proteomes" id="UP001289645">
    <property type="component" value="Unassembled WGS sequence"/>
</dbReference>
<sequence>MSQKVDARLASLSSPALSIFRIIFGLLFTLHGTMKLFGWPVGEAVPVGTWPFWWAGLIELITGLLITVGFFTRIAALIAAGQMAVAYFWQHWGILGGELGSFWPTENGGETALLFCFGFLVLAATGAGAWSVDGQRGGSTLART</sequence>
<evidence type="ECO:0000313" key="2">
    <source>
        <dbReference type="Proteomes" id="UP001289645"/>
    </source>
</evidence>
<proteinExistence type="predicted"/>
<gene>
    <name evidence="1" type="ORF">OHX15_06185</name>
</gene>
<comment type="caution">
    <text evidence="1">The sequence shown here is derived from an EMBL/GenBank/DDBJ whole genome shotgun (WGS) entry which is preliminary data.</text>
</comment>
<keyword evidence="2" id="KW-1185">Reference proteome</keyword>